<dbReference type="PANTHER" id="PTHR43968:SF6">
    <property type="entry name" value="GLUTATHIONE S-TRANSFERASE OMEGA"/>
    <property type="match status" value="1"/>
</dbReference>
<dbReference type="InterPro" id="IPR010987">
    <property type="entry name" value="Glutathione-S-Trfase_C-like"/>
</dbReference>
<dbReference type="Pfam" id="PF13417">
    <property type="entry name" value="GST_N_3"/>
    <property type="match status" value="1"/>
</dbReference>
<reference evidence="2 3" key="1">
    <citation type="journal article" date="2018" name="J. Microbiol.">
        <title>Baekduia soli gen. nov., sp. nov., a novel bacterium isolated from the soil of Baekdu Mountain and proposal of a novel family name, Baekduiaceae fam. nov.</title>
        <authorList>
            <person name="An D.S."/>
            <person name="Siddiqi M.Z."/>
            <person name="Kim K.H."/>
            <person name="Yu H.S."/>
            <person name="Im W.T."/>
        </authorList>
    </citation>
    <scope>NUCLEOTIDE SEQUENCE [LARGE SCALE GENOMIC DNA]</scope>
    <source>
        <strain evidence="2 3">BR7-21</strain>
    </source>
</reference>
<evidence type="ECO:0000313" key="2">
    <source>
        <dbReference type="EMBL" id="QEC50049.1"/>
    </source>
</evidence>
<dbReference type="GO" id="GO:0006749">
    <property type="term" value="P:glutathione metabolic process"/>
    <property type="evidence" value="ECO:0007669"/>
    <property type="project" value="TreeGrafter"/>
</dbReference>
<feature type="domain" description="GST C-terminal" evidence="1">
    <location>
        <begin position="109"/>
        <end position="231"/>
    </location>
</feature>
<dbReference type="Pfam" id="PF13410">
    <property type="entry name" value="GST_C_2"/>
    <property type="match status" value="1"/>
</dbReference>
<dbReference type="PROSITE" id="PS50405">
    <property type="entry name" value="GST_CTER"/>
    <property type="match status" value="1"/>
</dbReference>
<gene>
    <name evidence="2" type="ORF">FSW04_22390</name>
</gene>
<dbReference type="SUPFAM" id="SSF47616">
    <property type="entry name" value="GST C-terminal domain-like"/>
    <property type="match status" value="1"/>
</dbReference>
<dbReference type="InterPro" id="IPR036282">
    <property type="entry name" value="Glutathione-S-Trfase_C_sf"/>
</dbReference>
<dbReference type="InterPro" id="IPR004045">
    <property type="entry name" value="Glutathione_S-Trfase_N"/>
</dbReference>
<dbReference type="AlphaFoldDB" id="A0A5B8UA16"/>
<dbReference type="OrthoDB" id="9782992at2"/>
<sequence length="231" mass="24196">MPSAVIMKGSLRLPSTGVVALQAGIGHAGTMRLHVIPHSTNVDRVSLALGLKGRTAERVLHPTADRSGVRAVSGQDLVPVLETPEGGVLPGSMAIVDWIDATWPDPPLYPAGAAGRREVEGFVTFFDHLWKVAPNAIADGTADAAGTANGIAQLRGWRHGFEALLTGRDFLFGDAPGAADVCAHPFLRYATSSDPGDDDLFHGVLIEHLALDGAFPNLAAWIARVAALPHA</sequence>
<dbReference type="InterPro" id="IPR050983">
    <property type="entry name" value="GST_Omega/HSP26"/>
</dbReference>
<dbReference type="SUPFAM" id="SSF52833">
    <property type="entry name" value="Thioredoxin-like"/>
    <property type="match status" value="1"/>
</dbReference>
<dbReference type="GO" id="GO:0005737">
    <property type="term" value="C:cytoplasm"/>
    <property type="evidence" value="ECO:0007669"/>
    <property type="project" value="TreeGrafter"/>
</dbReference>
<dbReference type="PANTHER" id="PTHR43968">
    <property type="match status" value="1"/>
</dbReference>
<dbReference type="Proteomes" id="UP000321805">
    <property type="component" value="Chromosome"/>
</dbReference>
<organism evidence="2 3">
    <name type="scientific">Baekduia soli</name>
    <dbReference type="NCBI Taxonomy" id="496014"/>
    <lineage>
        <taxon>Bacteria</taxon>
        <taxon>Bacillati</taxon>
        <taxon>Actinomycetota</taxon>
        <taxon>Thermoleophilia</taxon>
        <taxon>Solirubrobacterales</taxon>
        <taxon>Baekduiaceae</taxon>
        <taxon>Baekduia</taxon>
    </lineage>
</organism>
<dbReference type="CDD" id="cd00570">
    <property type="entry name" value="GST_N_family"/>
    <property type="match status" value="1"/>
</dbReference>
<name>A0A5B8UA16_9ACTN</name>
<dbReference type="Gene3D" id="3.40.30.10">
    <property type="entry name" value="Glutaredoxin"/>
    <property type="match status" value="1"/>
</dbReference>
<evidence type="ECO:0000259" key="1">
    <source>
        <dbReference type="PROSITE" id="PS50405"/>
    </source>
</evidence>
<dbReference type="GO" id="GO:0004364">
    <property type="term" value="F:glutathione transferase activity"/>
    <property type="evidence" value="ECO:0007669"/>
    <property type="project" value="TreeGrafter"/>
</dbReference>
<dbReference type="KEGG" id="bsol:FSW04_22390"/>
<proteinExistence type="predicted"/>
<dbReference type="GO" id="GO:0045174">
    <property type="term" value="F:glutathione dehydrogenase (ascorbate) activity"/>
    <property type="evidence" value="ECO:0007669"/>
    <property type="project" value="TreeGrafter"/>
</dbReference>
<keyword evidence="3" id="KW-1185">Reference proteome</keyword>
<dbReference type="CDD" id="cd00299">
    <property type="entry name" value="GST_C_family"/>
    <property type="match status" value="1"/>
</dbReference>
<dbReference type="Gene3D" id="1.20.1050.10">
    <property type="match status" value="1"/>
</dbReference>
<keyword evidence="2" id="KW-0808">Transferase</keyword>
<protein>
    <submittedName>
        <fullName evidence="2">Glutathione S-transferase family protein</fullName>
    </submittedName>
</protein>
<evidence type="ECO:0000313" key="3">
    <source>
        <dbReference type="Proteomes" id="UP000321805"/>
    </source>
</evidence>
<accession>A0A5B8UA16</accession>
<dbReference type="InterPro" id="IPR036249">
    <property type="entry name" value="Thioredoxin-like_sf"/>
</dbReference>
<dbReference type="EMBL" id="CP042430">
    <property type="protein sequence ID" value="QEC50049.1"/>
    <property type="molecule type" value="Genomic_DNA"/>
</dbReference>